<feature type="transmembrane region" description="Helical" evidence="8">
    <location>
        <begin position="1398"/>
        <end position="1417"/>
    </location>
</feature>
<dbReference type="PROSITE" id="PS50095">
    <property type="entry name" value="PLAT"/>
    <property type="match status" value="1"/>
</dbReference>
<evidence type="ECO:0000256" key="3">
    <source>
        <dbReference type="ARBA" id="ARBA00022692"/>
    </source>
</evidence>
<comment type="caution">
    <text evidence="7">Lacks conserved residue(s) required for the propagation of feature annotation.</text>
</comment>
<protein>
    <recommendedName>
        <fullName evidence="13">Polycystic kidney disease and receptor for egg jelly-related protein</fullName>
    </recommendedName>
</protein>
<keyword evidence="3 8" id="KW-0812">Transmembrane</keyword>
<dbReference type="InterPro" id="IPR002859">
    <property type="entry name" value="PKD/REJ-like"/>
</dbReference>
<dbReference type="SMART" id="SM00308">
    <property type="entry name" value="LH2"/>
    <property type="match status" value="1"/>
</dbReference>
<reference evidence="11" key="2">
    <citation type="submission" date="2025-09" db="UniProtKB">
        <authorList>
            <consortium name="Ensembl"/>
        </authorList>
    </citation>
    <scope>IDENTIFICATION</scope>
</reference>
<feature type="transmembrane region" description="Helical" evidence="8">
    <location>
        <begin position="1553"/>
        <end position="1576"/>
    </location>
</feature>
<sequence length="2192" mass="249286">MARIYFCTNEKLPGELTGELVFSNETLIFRTSNAAPTYLMLNPQNIKMGIYLVSRTLGLYYSTSTGPTTDAYSSHYIFYQQQSLCYLIIVEFMQLQLFKFSIHVYLNRKEILFRSLGKKDLEVHVFNNTPPDENLAYIVWFIPAQHPLLQCEWTFNLQLFDSTGKNAVKFIPDSVLPFNPDQYIGFVAKVKCSGNELIFTILKATVNVYGSKVIESRVPCYQKPCSIIEISIHRPGASKQKVYYTTQGTKFTLVANTQIKCPGPKQTHIIWNIYKVPDLKTTPDWSKPFNPPAIRERNVVILEVPSSSLDVGLYLFNFTMELTSLDTWNNIKGSESVFVEVGLDDLVAVVAGGSFRVVSIFDEWVLNGSAYFNGKVVQPSQGLSFNWYCTKRKTDYASMKLSENGKCHPEQVDLKWTTSSDPVQTVQPETLQGNSLYYFRLVVQNGSRTAQAEQTIHVKTHSALVLTIACTENCGRSVNPTEIFCLSGKCLNCRRSSRPVYYWSLHSAQSREISFDWSSKSTTGRYNSFLCIKAFALMPMAEQSYILSLKAVTEDGWTATREHSFYVNGPPQTGKCVIKPRTGLAFRTKFFVQCSGFEDRNGPLTYKVIAASDQMEVSLTPSMENGILGIIVYVGHEYKTPQFFLPVGIPSQNFALILYVQVCDALGACSQVSLQATVHSQREGKRAEGHHDLHSLIHGPSAPLTPLILAKDYFNIGYFVYMVASVLNNIEISPNNQDFKTDFRQTLLNMTARIPISETLETNQVILSICQITHEATEISREAQLLAVRKLKEASEALKKHKASGLGSKEAEVLSKAILTGLSNVLRACLMNHTHTNIDAIKEAISVTEILADLILQGKVPGEHKSNIKTETWSIHLWKDEKKDIARAFSDKRYCRNCFYPRLEEAHHLELPAEAVISTVLYEFDRNPFPWLLHSEDIHTMVTGFRMTGVRSNGDVIRIVPDVVEMIMIRKDEAIFDLTIGPDKKIPKTTGGFSFEVERSTNDIFIQIVPKINITFHVFIYLGLNTSHPPVAAYTASPFSPPTPTEMASNIADCAVQGPYIFCLPQSLLWSPIYSSQTDRLNISVVIQSHQIVRDQTTKIVRVAIFAAVCLNLDGIQSQWKERTCSLGPQTNYAKIHCVCKAKERSTRTASHESTGSPSSGIQFLAGKVLSFPYRSDMKSFLILPTGQNLVAALTVFVIFIIYIFLATWAIQKDKAGMKDRAIDLPDNDPFDKIPYLVTIYTGSRFSAGTQADVFIELLGQNGASDVHMLKHPQFPNILQRGSIDTFLLTARKDLGDISSLHVWHNNYGFSSHWYLSRVQVQNMDTKQTWLFVCRKWLAIGKDDSQIERSFVVTDPSQPLGKMDYFSIKVSSELLNSHLWLSVFAQAIDRSFSRFQRLSCCLVVLLSFLMFNTMFFTSETEEYNSSLKLNYARAIRIGVKSALTSLIVQCTMLTLFKKILKGSASFNTPNINKEQSVRDVLPSKVMSQQSPDTNFNSNYGEEKGMFSEKMQKTQVFWWVKYIFWFFLFCICIGASCYTVLLGLYFASETSSEWLMASMTSFILSVVFLEVLKIVILSALSAASAKRCGNIPWSSNTDIKIDSRGMPPSEMKQLHNELVQLRASTLYQPIKEEEITILRKRQDVKLRGYIFFKNMICHFIFLILILTVANPTEVTNCFYFNQLMYTKFSHGLSNVRTIENIYTWVKNVFLPLIHNDRQPSHLSKTWSKIIGLSRMRQIRSKYSQTKCIDQYHQDSFSGTLLGNIRCRKRYGIDTEDKADYLGSWTAPLTAPISNPSSKQSGFTYEQNTAWWKYDTFGKLNSYPSRGYSIYFFPAESITNSTKMLENMELKGWLDLRTWVVILELTTFNPDMDIFCSISVLFEFSYIGPLNSSVSVHSYKLPLFINQSSTQIIMFLFTINMLIIYVVDECRILYQERLNYMKKVANLINFGIKTICIYFFVLVLLKFQLALDLVQYYLYNQEEFIPFHTASQVDKGIRITMGLLVFFIVLKTYRYFRFMYDVRLAQQSLFAALPTMISMSVAGGIFFMAFMSIGYQVFGQHEWNYSTVLYSFTTVLSYCALAFRDTEFTSNKLLGGLFLASFMFVMVCIFLNLLQAIMITAYVEVKKPVYEKSSHEAEMMHFVVQKIYRTNVSIVRTKKPIIFLSLPSSCTELREISKTFHPMAVKAVYLTVLE</sequence>
<accession>A0A8D0BLQ7</accession>
<feature type="domain" description="REJ" evidence="10">
    <location>
        <begin position="225"/>
        <end position="927"/>
    </location>
</feature>
<dbReference type="GeneTree" id="ENSGT00940000162080"/>
<dbReference type="GO" id="GO:0016020">
    <property type="term" value="C:membrane"/>
    <property type="evidence" value="ECO:0007669"/>
    <property type="project" value="UniProtKB-SubCell"/>
</dbReference>
<name>A0A8D0BLQ7_SALMN</name>
<feature type="transmembrane region" description="Helical" evidence="8">
    <location>
        <begin position="2026"/>
        <end position="2049"/>
    </location>
</feature>
<proteinExistence type="inferred from homology"/>
<evidence type="ECO:0000256" key="6">
    <source>
        <dbReference type="ARBA" id="ARBA00023136"/>
    </source>
</evidence>
<feature type="transmembrane region" description="Helical" evidence="8">
    <location>
        <begin position="1648"/>
        <end position="1668"/>
    </location>
</feature>
<dbReference type="Proteomes" id="UP000694421">
    <property type="component" value="Unplaced"/>
</dbReference>
<dbReference type="GO" id="GO:0050982">
    <property type="term" value="P:detection of mechanical stimulus"/>
    <property type="evidence" value="ECO:0007669"/>
    <property type="project" value="TreeGrafter"/>
</dbReference>
<dbReference type="InterPro" id="IPR046791">
    <property type="entry name" value="Polycystin_dom"/>
</dbReference>
<evidence type="ECO:0008006" key="13">
    <source>
        <dbReference type="Google" id="ProtNLM"/>
    </source>
</evidence>
<dbReference type="InterPro" id="IPR014010">
    <property type="entry name" value="REJ_dom"/>
</dbReference>
<keyword evidence="12" id="KW-1185">Reference proteome</keyword>
<evidence type="ECO:0000256" key="7">
    <source>
        <dbReference type="PROSITE-ProRule" id="PRU00152"/>
    </source>
</evidence>
<dbReference type="PROSITE" id="PS51111">
    <property type="entry name" value="REJ"/>
    <property type="match status" value="1"/>
</dbReference>
<evidence type="ECO:0000259" key="10">
    <source>
        <dbReference type="PROSITE" id="PS51111"/>
    </source>
</evidence>
<feature type="transmembrane region" description="Helical" evidence="8">
    <location>
        <begin position="2061"/>
        <end position="2081"/>
    </location>
</feature>
<dbReference type="InterPro" id="IPR013122">
    <property type="entry name" value="PKD1_2_channel"/>
</dbReference>
<feature type="transmembrane region" description="Helical" evidence="8">
    <location>
        <begin position="1521"/>
        <end position="1547"/>
    </location>
</feature>
<comment type="subcellular location">
    <subcellularLocation>
        <location evidence="1">Membrane</location>
        <topology evidence="1">Multi-pass membrane protein</topology>
    </subcellularLocation>
</comment>
<feature type="transmembrane region" description="Helical" evidence="8">
    <location>
        <begin position="1910"/>
        <end position="1932"/>
    </location>
</feature>
<evidence type="ECO:0000313" key="11">
    <source>
        <dbReference type="Ensembl" id="ENSSMRP00000010357.1"/>
    </source>
</evidence>
<feature type="transmembrane region" description="Helical" evidence="8">
    <location>
        <begin position="1437"/>
        <end position="1456"/>
    </location>
</feature>
<dbReference type="Pfam" id="PF20519">
    <property type="entry name" value="Polycystin_dom"/>
    <property type="match status" value="1"/>
</dbReference>
<feature type="transmembrane region" description="Helical" evidence="8">
    <location>
        <begin position="1953"/>
        <end position="1975"/>
    </location>
</feature>
<dbReference type="InterPro" id="IPR051223">
    <property type="entry name" value="Polycystin"/>
</dbReference>
<dbReference type="PANTHER" id="PTHR10877:SF185">
    <property type="entry name" value="POLYCYSTIN FAMILY RECEPTOR FOR EGG JELLY"/>
    <property type="match status" value="1"/>
</dbReference>
<dbReference type="Ensembl" id="ENSSMRT00000012070.1">
    <property type="protein sequence ID" value="ENSSMRP00000010357.1"/>
    <property type="gene ID" value="ENSSMRG00000008221.1"/>
</dbReference>
<dbReference type="OMA" id="PDNDPFH"/>
<keyword evidence="4" id="KW-0732">Signal</keyword>
<dbReference type="SUPFAM" id="SSF49723">
    <property type="entry name" value="Lipase/lipooxygenase domain (PLAT/LH2 domain)"/>
    <property type="match status" value="1"/>
</dbReference>
<dbReference type="InterPro" id="IPR036392">
    <property type="entry name" value="PLAT/LH2_dom_sf"/>
</dbReference>
<feature type="transmembrane region" description="Helical" evidence="8">
    <location>
        <begin position="1995"/>
        <end position="2014"/>
    </location>
</feature>
<evidence type="ECO:0000256" key="2">
    <source>
        <dbReference type="ARBA" id="ARBA00007200"/>
    </source>
</evidence>
<feature type="transmembrane region" description="Helical" evidence="8">
    <location>
        <begin position="1190"/>
        <end position="1211"/>
    </location>
</feature>
<dbReference type="GO" id="GO:0005262">
    <property type="term" value="F:calcium channel activity"/>
    <property type="evidence" value="ECO:0007669"/>
    <property type="project" value="TreeGrafter"/>
</dbReference>
<evidence type="ECO:0000256" key="8">
    <source>
        <dbReference type="SAM" id="Phobius"/>
    </source>
</evidence>
<evidence type="ECO:0000256" key="1">
    <source>
        <dbReference type="ARBA" id="ARBA00004141"/>
    </source>
</evidence>
<feature type="transmembrane region" description="Helical" evidence="8">
    <location>
        <begin position="2093"/>
        <end position="2121"/>
    </location>
</feature>
<dbReference type="Gene3D" id="2.60.60.20">
    <property type="entry name" value="PLAT/LH2 domain"/>
    <property type="match status" value="1"/>
</dbReference>
<organism evidence="11 12">
    <name type="scientific">Salvator merianae</name>
    <name type="common">Argentine black and white tegu</name>
    <name type="synonym">Tupinambis merianae</name>
    <dbReference type="NCBI Taxonomy" id="96440"/>
    <lineage>
        <taxon>Eukaryota</taxon>
        <taxon>Metazoa</taxon>
        <taxon>Chordata</taxon>
        <taxon>Craniata</taxon>
        <taxon>Vertebrata</taxon>
        <taxon>Euteleostomi</taxon>
        <taxon>Lepidosauria</taxon>
        <taxon>Squamata</taxon>
        <taxon>Bifurcata</taxon>
        <taxon>Unidentata</taxon>
        <taxon>Episquamata</taxon>
        <taxon>Laterata</taxon>
        <taxon>Teiioidea</taxon>
        <taxon>Teiidae</taxon>
        <taxon>Salvator</taxon>
    </lineage>
</organism>
<evidence type="ECO:0000256" key="5">
    <source>
        <dbReference type="ARBA" id="ARBA00022989"/>
    </source>
</evidence>
<dbReference type="Gene3D" id="1.10.287.70">
    <property type="match status" value="1"/>
</dbReference>
<comment type="similarity">
    <text evidence="2">Belongs to the polycystin family.</text>
</comment>
<keyword evidence="5 8" id="KW-1133">Transmembrane helix</keyword>
<feature type="domain" description="PLAT" evidence="9">
    <location>
        <begin position="1234"/>
        <end position="1352"/>
    </location>
</feature>
<dbReference type="InterPro" id="IPR001024">
    <property type="entry name" value="PLAT/LH2_dom"/>
</dbReference>
<reference evidence="11" key="1">
    <citation type="submission" date="2025-08" db="UniProtKB">
        <authorList>
            <consortium name="Ensembl"/>
        </authorList>
    </citation>
    <scope>IDENTIFICATION</scope>
</reference>
<dbReference type="Pfam" id="PF02010">
    <property type="entry name" value="REJ"/>
    <property type="match status" value="1"/>
</dbReference>
<evidence type="ECO:0000259" key="9">
    <source>
        <dbReference type="PROSITE" id="PS50095"/>
    </source>
</evidence>
<keyword evidence="6 8" id="KW-0472">Membrane</keyword>
<dbReference type="PANTHER" id="PTHR10877">
    <property type="entry name" value="POLYCYSTIN FAMILY MEMBER"/>
    <property type="match status" value="1"/>
</dbReference>
<evidence type="ECO:0000313" key="12">
    <source>
        <dbReference type="Proteomes" id="UP000694421"/>
    </source>
</evidence>
<evidence type="ECO:0000256" key="4">
    <source>
        <dbReference type="ARBA" id="ARBA00022729"/>
    </source>
</evidence>
<dbReference type="FunFam" id="2.60.60.20:FF:000016">
    <property type="entry name" value="Polycystin family receptor for egg jelly"/>
    <property type="match status" value="1"/>
</dbReference>
<dbReference type="Pfam" id="PF08016">
    <property type="entry name" value="PKD_channel"/>
    <property type="match status" value="1"/>
</dbReference>
<dbReference type="Pfam" id="PF01477">
    <property type="entry name" value="PLAT"/>
    <property type="match status" value="1"/>
</dbReference>